<evidence type="ECO:0000256" key="10">
    <source>
        <dbReference type="ARBA" id="ARBA00023145"/>
    </source>
</evidence>
<keyword evidence="8" id="KW-0862">Zinc</keyword>
<feature type="domain" description="PKD/Chitinase" evidence="13">
    <location>
        <begin position="1319"/>
        <end position="1414"/>
    </location>
</feature>
<sequence length="1642" mass="168450">MLERRVGSLLVASFVVLAACGQSTSAPQSSTTAAASSSSQPARASSGRPGDFNVLAAGKDRLGVPRVRAQIPEGTLRAPVHVDSRLGVPTFMWALGERAPAAIAGKAPRTPADAARAHLRGRAAAYGLAPEDVDAAVVTGVHDTGVGPVIVSFRQPIGGIEVFRETAKVAMDRRWNLVAISGNLSPASDPIAARATPAGGAFALGELDAIATALVDLTGETFAAGDLAASGRRGPYLEASLSPVLTAARAELFSRPARAKKVWFRLPGGLEPAYYVEVGLGRVESVESLEYGYVVSAVDGRVLFRKDQVDADAFKYRVWAESSAPYRPWDGPQGTAPSPHPTGVPDGYQAPFLPSRDVILSSAPFSRNDPWLAADATVTTGNNAEAYADISGADGFDASDIRGTASAPQEFAYPYGFDVAPNATMNQVQAAITQLFYDVNFFHDWYYDAGFDEASGNAQASNFGRGGLEGDSLKAEAQDSSGINNANMQTPADGSRPRMQMYLFSGNGAQYITINSPPTLATTDIAGVAAGFGAQSFTLTGDVVLADDGSGTRLGCNATWVNAAAVTGKIALVYRGTCGFAVKAKNAQLNGAAGVIIANNTTGVANMGGVDGTVTIPAVLIAKAYGDAMALEPPASVNVTIGRSNVLPRDGTLDNAIVAHEWGHYISNRLIGDAAGLSNNQGRSMGEGWGDFHALLLMVRAEDAGASANADWSGVYAAAGYVTSGDEWYGGPNQGYYFGIRRVPYSTNLTKDPLTFKHSANGNPIDSTSVPVLFDWDGTNNAEVHNAGEVWATMLWECYAALLNEPGLPFDQAQTRMKNYLVAAYKLTPSAPTFLEARDAVLAAAYATDPVDYQLFWKAFAKRGAGMGAVAADRYASDNGPVVESYAVGPDLQVAGVRFGAVTSGCDDGDAVLDAGETGTLTLTVKNTGDRALGPVTATIASTNGQIAFPGGATVTFPASGPLETVTGTVQVSLASATGIGQVPFTLTYPPEAALVADTAEFALRVNTDEVPAASASDDLEAEAFAWTPVADPAFAKTSLFERVALSPVSHAIHGPDVGATADVSLVSPPLQVSPGASLVVGFRHAWDFESDPVGTPGRAFYDGAVVEVSSDGGTTWLDVGAPLYAGGAISSYTGDTNPLATRPALVGTSTGWPTLQPASLDLGTTYGGQTVLLRFRIGTDGGVGFGGWLIDDVTVSGIGNTPFPILIADTRQCRNRPPVAVAGPAQAVDEGAAVALSAAASSDPDAGTTLSFQWTQLSGPAVTLTGAGTAAPSFTAPLVTADAQLVFQVTVSDGALSSTATTVVTVKNANHAPIASAGADFTVDEGGIATLVGSASSDPDGDPLTYQWTLASSVPALPDAVVGTGVAFLGSASADRAFVVPSVTADTVLTFELAVSDGATSSTATVHVTVKNVNRPPVAVAGVDFSVDERTQVALSAAGSSDPDGDALTYTWTRVSGPALDLVAATIAANGTAIFTAPEVAADADLVLRLTVSDGAASSTSDVTIHVRNLNRQPLANAGAAQTVDERTAVTLNGSASSDPDGEALAYEWVQISGPAATLSSATVAQPTFTAPSADLPTQDLVFQLTVRDPHGVADSATVKVTVTNVDHPKGGCASGGDAGLVGLLFLGMAALRRRALRARA</sequence>
<keyword evidence="12" id="KW-0732">Signal</keyword>
<dbReference type="Pfam" id="PF02128">
    <property type="entry name" value="Peptidase_M36"/>
    <property type="match status" value="1"/>
</dbReference>
<feature type="compositionally biased region" description="Polar residues" evidence="11">
    <location>
        <begin position="478"/>
        <end position="492"/>
    </location>
</feature>
<evidence type="ECO:0000256" key="4">
    <source>
        <dbReference type="ARBA" id="ARBA00022525"/>
    </source>
</evidence>
<evidence type="ECO:0000256" key="6">
    <source>
        <dbReference type="ARBA" id="ARBA00022723"/>
    </source>
</evidence>
<evidence type="ECO:0000256" key="8">
    <source>
        <dbReference type="ARBA" id="ARBA00022833"/>
    </source>
</evidence>
<proteinExistence type="inferred from homology"/>
<keyword evidence="4" id="KW-0964">Secreted</keyword>
<evidence type="ECO:0000256" key="11">
    <source>
        <dbReference type="SAM" id="MobiDB-lite"/>
    </source>
</evidence>
<dbReference type="Pfam" id="PF22352">
    <property type="entry name" value="K319L-like_PKD"/>
    <property type="match status" value="4"/>
</dbReference>
<dbReference type="InterPro" id="IPR003137">
    <property type="entry name" value="PA_domain"/>
</dbReference>
<dbReference type="Gene3D" id="3.50.30.30">
    <property type="match status" value="1"/>
</dbReference>
<dbReference type="Gene3D" id="2.60.40.10">
    <property type="entry name" value="Immunoglobulins"/>
    <property type="match status" value="4"/>
</dbReference>
<name>A0ABM7WNI6_9BACT</name>
<feature type="compositionally biased region" description="Low complexity" evidence="11">
    <location>
        <begin position="25"/>
        <end position="49"/>
    </location>
</feature>
<dbReference type="Gene3D" id="1.10.390.10">
    <property type="entry name" value="Neutral Protease Domain 2"/>
    <property type="match status" value="1"/>
</dbReference>
<dbReference type="Proteomes" id="UP001162891">
    <property type="component" value="Chromosome"/>
</dbReference>
<feature type="signal peptide" evidence="12">
    <location>
        <begin position="1"/>
        <end position="18"/>
    </location>
</feature>
<dbReference type="InterPro" id="IPR027268">
    <property type="entry name" value="Peptidase_M4/M1_CTD_sf"/>
</dbReference>
<dbReference type="PROSITE" id="PS51257">
    <property type="entry name" value="PROKAR_LIPOPROTEIN"/>
    <property type="match status" value="1"/>
</dbReference>
<feature type="chain" id="PRO_5045155378" description="PKD/Chitinase domain-containing protein" evidence="12">
    <location>
        <begin position="19"/>
        <end position="1642"/>
    </location>
</feature>
<dbReference type="InterPro" id="IPR013783">
    <property type="entry name" value="Ig-like_fold"/>
</dbReference>
<dbReference type="InterPro" id="IPR001842">
    <property type="entry name" value="Peptidase_M36"/>
</dbReference>
<dbReference type="SMART" id="SM00089">
    <property type="entry name" value="PKD"/>
    <property type="match status" value="4"/>
</dbReference>
<accession>A0ABM7WNI6</accession>
<dbReference type="InterPro" id="IPR022409">
    <property type="entry name" value="PKD/Chitinase_dom"/>
</dbReference>
<evidence type="ECO:0000259" key="13">
    <source>
        <dbReference type="SMART" id="SM00089"/>
    </source>
</evidence>
<evidence type="ECO:0000256" key="1">
    <source>
        <dbReference type="ARBA" id="ARBA00001947"/>
    </source>
</evidence>
<dbReference type="Pfam" id="PF20773">
    <property type="entry name" value="InhA-like_MAM"/>
    <property type="match status" value="1"/>
</dbReference>
<organism evidence="14 15">
    <name type="scientific">Anaeromyxobacter oryzae</name>
    <dbReference type="NCBI Taxonomy" id="2918170"/>
    <lineage>
        <taxon>Bacteria</taxon>
        <taxon>Pseudomonadati</taxon>
        <taxon>Myxococcota</taxon>
        <taxon>Myxococcia</taxon>
        <taxon>Myxococcales</taxon>
        <taxon>Cystobacterineae</taxon>
        <taxon>Anaeromyxobacteraceae</taxon>
        <taxon>Anaeromyxobacter</taxon>
    </lineage>
</organism>
<evidence type="ECO:0000256" key="5">
    <source>
        <dbReference type="ARBA" id="ARBA00022670"/>
    </source>
</evidence>
<feature type="region of interest" description="Disordered" evidence="11">
    <location>
        <begin position="469"/>
        <end position="495"/>
    </location>
</feature>
<feature type="domain" description="PKD/Chitinase" evidence="13">
    <location>
        <begin position="1220"/>
        <end position="1310"/>
    </location>
</feature>
<keyword evidence="5" id="KW-0645">Protease</keyword>
<dbReference type="InterPro" id="IPR050371">
    <property type="entry name" value="Fungal_virulence_M36"/>
</dbReference>
<dbReference type="EMBL" id="AP025591">
    <property type="protein sequence ID" value="BDG01028.1"/>
    <property type="molecule type" value="Genomic_DNA"/>
</dbReference>
<evidence type="ECO:0000313" key="14">
    <source>
        <dbReference type="EMBL" id="BDG01028.1"/>
    </source>
</evidence>
<evidence type="ECO:0000256" key="3">
    <source>
        <dbReference type="ARBA" id="ARBA00006006"/>
    </source>
</evidence>
<evidence type="ECO:0000256" key="7">
    <source>
        <dbReference type="ARBA" id="ARBA00022801"/>
    </source>
</evidence>
<evidence type="ECO:0000256" key="9">
    <source>
        <dbReference type="ARBA" id="ARBA00023049"/>
    </source>
</evidence>
<keyword evidence="7" id="KW-0378">Hydrolase</keyword>
<dbReference type="Pfam" id="PF02225">
    <property type="entry name" value="PA"/>
    <property type="match status" value="1"/>
</dbReference>
<feature type="domain" description="PKD/Chitinase" evidence="13">
    <location>
        <begin position="1516"/>
        <end position="1607"/>
    </location>
</feature>
<dbReference type="PANTHER" id="PTHR33478:SF1">
    <property type="entry name" value="EXTRACELLULAR METALLOPROTEINASE MEP"/>
    <property type="match status" value="1"/>
</dbReference>
<dbReference type="CDD" id="cd04818">
    <property type="entry name" value="PA_subtilisin_1"/>
    <property type="match status" value="1"/>
</dbReference>
<evidence type="ECO:0000256" key="2">
    <source>
        <dbReference type="ARBA" id="ARBA00004613"/>
    </source>
</evidence>
<dbReference type="NCBIfam" id="NF038112">
    <property type="entry name" value="myxo_dep_M36"/>
    <property type="match status" value="1"/>
</dbReference>
<dbReference type="Gene3D" id="3.10.170.10">
    <property type="match status" value="1"/>
</dbReference>
<gene>
    <name evidence="14" type="ORF">AMOR_00240</name>
</gene>
<reference evidence="15" key="1">
    <citation type="journal article" date="2022" name="Int. J. Syst. Evol. Microbiol.">
        <title>Anaeromyxobacter oryzae sp. nov., Anaeromyxobacter diazotrophicus sp. nov. and Anaeromyxobacter paludicola sp. nov., isolated from paddy soils.</title>
        <authorList>
            <person name="Itoh H."/>
            <person name="Xu Z."/>
            <person name="Mise K."/>
            <person name="Masuda Y."/>
            <person name="Ushijima N."/>
            <person name="Hayakawa C."/>
            <person name="Shiratori Y."/>
            <person name="Senoo K."/>
        </authorList>
    </citation>
    <scope>NUCLEOTIDE SEQUENCE [LARGE SCALE GENOMIC DNA]</scope>
    <source>
        <strain evidence="15">Red232</strain>
    </source>
</reference>
<evidence type="ECO:0000313" key="15">
    <source>
        <dbReference type="Proteomes" id="UP001162891"/>
    </source>
</evidence>
<keyword evidence="10" id="KW-0865">Zymogen</keyword>
<dbReference type="InterPro" id="IPR046450">
    <property type="entry name" value="PA_dom_sf"/>
</dbReference>
<keyword evidence="15" id="KW-1185">Reference proteome</keyword>
<dbReference type="SUPFAM" id="SSF52025">
    <property type="entry name" value="PA domain"/>
    <property type="match status" value="1"/>
</dbReference>
<evidence type="ECO:0000256" key="12">
    <source>
        <dbReference type="SAM" id="SignalP"/>
    </source>
</evidence>
<dbReference type="Gene3D" id="2.60.120.260">
    <property type="entry name" value="Galactose-binding domain-like"/>
    <property type="match status" value="1"/>
</dbReference>
<comment type="similarity">
    <text evidence="3">Belongs to the peptidase M36 family.</text>
</comment>
<protein>
    <recommendedName>
        <fullName evidence="13">PKD/Chitinase domain-containing protein</fullName>
    </recommendedName>
</protein>
<keyword evidence="9" id="KW-0482">Metalloprotease</keyword>
<dbReference type="PANTHER" id="PTHR33478">
    <property type="entry name" value="EXTRACELLULAR METALLOPROTEINASE MEP"/>
    <property type="match status" value="1"/>
</dbReference>
<dbReference type="RefSeq" id="WP_248357385.1">
    <property type="nucleotide sequence ID" value="NZ_AP025591.1"/>
</dbReference>
<comment type="subcellular location">
    <subcellularLocation>
        <location evidence="2">Secreted</location>
    </subcellularLocation>
</comment>
<feature type="domain" description="PKD/Chitinase" evidence="13">
    <location>
        <begin position="1421"/>
        <end position="1511"/>
    </location>
</feature>
<dbReference type="SUPFAM" id="SSF55486">
    <property type="entry name" value="Metalloproteases ('zincins'), catalytic domain"/>
    <property type="match status" value="1"/>
</dbReference>
<comment type="cofactor">
    <cofactor evidence="1">
        <name>Zn(2+)</name>
        <dbReference type="ChEBI" id="CHEBI:29105"/>
    </cofactor>
</comment>
<keyword evidence="6" id="KW-0479">Metal-binding</keyword>
<feature type="region of interest" description="Disordered" evidence="11">
    <location>
        <begin position="25"/>
        <end position="51"/>
    </location>
</feature>